<keyword evidence="9" id="KW-0564">Palmitate</keyword>
<evidence type="ECO:0000313" key="14">
    <source>
        <dbReference type="Proteomes" id="UP000185516"/>
    </source>
</evidence>
<keyword evidence="7" id="KW-0732">Signal</keyword>
<evidence type="ECO:0000313" key="13">
    <source>
        <dbReference type="EMBL" id="APS99704.1"/>
    </source>
</evidence>
<dbReference type="PANTHER" id="PTHR34296">
    <property type="entry name" value="TRANSCRIPTIONAL ACTIVATOR PROTEIN MED"/>
    <property type="match status" value="1"/>
</dbReference>
<dbReference type="PANTHER" id="PTHR34296:SF2">
    <property type="entry name" value="ABC TRANSPORTER GUANOSINE-BINDING PROTEIN NUPN"/>
    <property type="match status" value="1"/>
</dbReference>
<keyword evidence="6" id="KW-0997">Cell inner membrane</keyword>
<evidence type="ECO:0000256" key="1">
    <source>
        <dbReference type="ARBA" id="ARBA00004519"/>
    </source>
</evidence>
<dbReference type="InterPro" id="IPR050957">
    <property type="entry name" value="BMP_lipoprotein"/>
</dbReference>
<accession>A0AAC9KW15</accession>
<dbReference type="CDD" id="cd06354">
    <property type="entry name" value="PBP1_PrnA-like"/>
    <property type="match status" value="1"/>
</dbReference>
<evidence type="ECO:0000256" key="10">
    <source>
        <dbReference type="ARBA" id="ARBA00023288"/>
    </source>
</evidence>
<comment type="subunit">
    <text evidence="3">Monomer.</text>
</comment>
<keyword evidence="10" id="KW-0449">Lipoprotein</keyword>
<feature type="domain" description="ABC transporter substrate-binding protein PnrA-like" evidence="12">
    <location>
        <begin position="50"/>
        <end position="350"/>
    </location>
</feature>
<keyword evidence="11" id="KW-0812">Transmembrane</keyword>
<comment type="subcellular location">
    <subcellularLocation>
        <location evidence="1">Cell inner membrane</location>
        <topology evidence="1">Lipid-anchor</topology>
    </subcellularLocation>
</comment>
<evidence type="ECO:0000256" key="4">
    <source>
        <dbReference type="ARBA" id="ARBA00022448"/>
    </source>
</evidence>
<dbReference type="Gene3D" id="3.40.50.2300">
    <property type="match status" value="2"/>
</dbReference>
<keyword evidence="8 11" id="KW-0472">Membrane</keyword>
<organism evidence="13 14">
    <name type="scientific">Borreliella mayonii</name>
    <dbReference type="NCBI Taxonomy" id="1674146"/>
    <lineage>
        <taxon>Bacteria</taxon>
        <taxon>Pseudomonadati</taxon>
        <taxon>Spirochaetota</taxon>
        <taxon>Spirochaetia</taxon>
        <taxon>Spirochaetales</taxon>
        <taxon>Borreliaceae</taxon>
        <taxon>Borreliella</taxon>
    </lineage>
</organism>
<evidence type="ECO:0000259" key="12">
    <source>
        <dbReference type="Pfam" id="PF02608"/>
    </source>
</evidence>
<evidence type="ECO:0000256" key="5">
    <source>
        <dbReference type="ARBA" id="ARBA00022475"/>
    </source>
</evidence>
<dbReference type="AlphaFoldDB" id="A0AAC9KW15"/>
<dbReference type="Proteomes" id="UP000185516">
    <property type="component" value="Chromosome"/>
</dbReference>
<dbReference type="EMBL" id="CP015780">
    <property type="protein sequence ID" value="APS99704.1"/>
    <property type="molecule type" value="Genomic_DNA"/>
</dbReference>
<keyword evidence="14" id="KW-1185">Reference proteome</keyword>
<dbReference type="SUPFAM" id="SSF53822">
    <property type="entry name" value="Periplasmic binding protein-like I"/>
    <property type="match status" value="1"/>
</dbReference>
<reference evidence="13 14" key="1">
    <citation type="journal article" date="2016" name="PLoS ONE">
        <title>Whole Genome Sequence and Comparative Genomics of the Novel Lyme Borreliosis Causing Pathogen, Borrelia mayonii.</title>
        <authorList>
            <person name="Kingry L.C."/>
            <person name="Batra D."/>
            <person name="Replogle A."/>
            <person name="Rowe L.A."/>
            <person name="Pritt B.S."/>
            <person name="Petersen J.M."/>
        </authorList>
    </citation>
    <scope>NUCLEOTIDE SEQUENCE [LARGE SCALE GENOMIC DNA]</scope>
    <source>
        <strain evidence="13 14">MN14-1420</strain>
    </source>
</reference>
<evidence type="ECO:0000256" key="7">
    <source>
        <dbReference type="ARBA" id="ARBA00022729"/>
    </source>
</evidence>
<feature type="transmembrane region" description="Helical" evidence="11">
    <location>
        <begin position="20"/>
        <end position="40"/>
    </location>
</feature>
<keyword evidence="4" id="KW-0813">Transport</keyword>
<evidence type="ECO:0000256" key="2">
    <source>
        <dbReference type="ARBA" id="ARBA00008610"/>
    </source>
</evidence>
<evidence type="ECO:0000256" key="6">
    <source>
        <dbReference type="ARBA" id="ARBA00022519"/>
    </source>
</evidence>
<protein>
    <submittedName>
        <fullName evidence="13">BMP family ABC transporter substrate-binding protein</fullName>
    </submittedName>
</protein>
<proteinExistence type="inferred from homology"/>
<dbReference type="InterPro" id="IPR003760">
    <property type="entry name" value="PnrA-like"/>
</dbReference>
<dbReference type="InterPro" id="IPR028082">
    <property type="entry name" value="Peripla_BP_I"/>
</dbReference>
<evidence type="ECO:0000256" key="8">
    <source>
        <dbReference type="ARBA" id="ARBA00023136"/>
    </source>
</evidence>
<evidence type="ECO:0000256" key="3">
    <source>
        <dbReference type="ARBA" id="ARBA00011245"/>
    </source>
</evidence>
<dbReference type="GO" id="GO:0005886">
    <property type="term" value="C:plasma membrane"/>
    <property type="evidence" value="ECO:0007669"/>
    <property type="project" value="UniProtKB-SubCell"/>
</dbReference>
<keyword evidence="5" id="KW-1003">Cell membrane</keyword>
<keyword evidence="11" id="KW-1133">Transmembrane helix</keyword>
<gene>
    <name evidence="13" type="ORF">Bmayo_01890</name>
</gene>
<name>A0AAC9KW15_9SPIR</name>
<comment type="similarity">
    <text evidence="2">Belongs to the BMP lipoprotein family.</text>
</comment>
<evidence type="ECO:0000256" key="9">
    <source>
        <dbReference type="ARBA" id="ARBA00023139"/>
    </source>
</evidence>
<dbReference type="Pfam" id="PF02608">
    <property type="entry name" value="Bmp"/>
    <property type="match status" value="1"/>
</dbReference>
<sequence>MVKRHLKEGVFFCLYASKEGIFVLKKVYYFLIFLFIVACYGSDDSRSEAKTVSLIVDGAFDDKGFNESSSKAIRKLKADFNINIIEKASTSNSYLGDIANLEDGNSNLIWGVGFKFSDILFQRASENVSTSYAIIEGVYNEIQIPKNLLNINFKSEEVAFLAGYFASKASKTGKIGFIGGVKGKVLESFMYGYEAGAKYANSNIKVISQYVGTFGDFGLGRSTASNMYRDGVDIIFAAAGLSGIGAIEAAKELGPDHYIIGVDQDQSYLAPNNVIVSAVKKVDSLMYSLTKKYLETGVLDGGKTMFFGLKEDGLGLVLNENLKSNYSEIYNKSLKIGQSIINGIIRAPYDKVSYDSFVF</sequence>
<evidence type="ECO:0000256" key="11">
    <source>
        <dbReference type="SAM" id="Phobius"/>
    </source>
</evidence>